<evidence type="ECO:0000256" key="1">
    <source>
        <dbReference type="SAM" id="MobiDB-lite"/>
    </source>
</evidence>
<gene>
    <name evidence="2" type="ORF">GW7_09187</name>
</gene>
<keyword evidence="2" id="KW-0675">Receptor</keyword>
<sequence>MGNLLGGVGLREPTTVEDCDSTWQTDSEPEPEPEERGSPARDAEAAGAGQDGFRSPVVTPDTGYGFDLKCAPKPMCLEDDWIMRV</sequence>
<feature type="compositionally biased region" description="Basic and acidic residues" evidence="1">
    <location>
        <begin position="34"/>
        <end position="44"/>
    </location>
</feature>
<protein>
    <submittedName>
        <fullName evidence="2">Opioid growth factor receptor-like protein 1</fullName>
    </submittedName>
</protein>
<dbReference type="Proteomes" id="UP000006813">
    <property type="component" value="Unassembled WGS sequence"/>
</dbReference>
<name>G5ALY8_HETGA</name>
<dbReference type="AlphaFoldDB" id="G5ALY8"/>
<dbReference type="STRING" id="10181.G5ALY8"/>
<organism evidence="2 3">
    <name type="scientific">Heterocephalus glaber</name>
    <name type="common">Naked mole rat</name>
    <dbReference type="NCBI Taxonomy" id="10181"/>
    <lineage>
        <taxon>Eukaryota</taxon>
        <taxon>Metazoa</taxon>
        <taxon>Chordata</taxon>
        <taxon>Craniata</taxon>
        <taxon>Vertebrata</taxon>
        <taxon>Euteleostomi</taxon>
        <taxon>Mammalia</taxon>
        <taxon>Eutheria</taxon>
        <taxon>Euarchontoglires</taxon>
        <taxon>Glires</taxon>
        <taxon>Rodentia</taxon>
        <taxon>Hystricomorpha</taxon>
        <taxon>Bathyergidae</taxon>
        <taxon>Heterocephalus</taxon>
    </lineage>
</organism>
<dbReference type="EMBL" id="JH165904">
    <property type="protein sequence ID" value="EHA98048.1"/>
    <property type="molecule type" value="Genomic_DNA"/>
</dbReference>
<accession>G5ALY8</accession>
<reference evidence="2 3" key="1">
    <citation type="journal article" date="2011" name="Nature">
        <title>Genome sequencing reveals insights into physiology and longevity of the naked mole rat.</title>
        <authorList>
            <person name="Kim E.B."/>
            <person name="Fang X."/>
            <person name="Fushan A.A."/>
            <person name="Huang Z."/>
            <person name="Lobanov A.V."/>
            <person name="Han L."/>
            <person name="Marino S.M."/>
            <person name="Sun X."/>
            <person name="Turanov A.A."/>
            <person name="Yang P."/>
            <person name="Yim S.H."/>
            <person name="Zhao X."/>
            <person name="Kasaikina M.V."/>
            <person name="Stoletzki N."/>
            <person name="Peng C."/>
            <person name="Polak P."/>
            <person name="Xiong Z."/>
            <person name="Kiezun A."/>
            <person name="Zhu Y."/>
            <person name="Chen Y."/>
            <person name="Kryukov G.V."/>
            <person name="Zhang Q."/>
            <person name="Peshkin L."/>
            <person name="Yang L."/>
            <person name="Bronson R.T."/>
            <person name="Buffenstein R."/>
            <person name="Wang B."/>
            <person name="Han C."/>
            <person name="Li Q."/>
            <person name="Chen L."/>
            <person name="Zhao W."/>
            <person name="Sunyaev S.R."/>
            <person name="Park T.J."/>
            <person name="Zhang G."/>
            <person name="Wang J."/>
            <person name="Gladyshev V.N."/>
        </authorList>
    </citation>
    <scope>NUCLEOTIDE SEQUENCE [LARGE SCALE GENOMIC DNA]</scope>
</reference>
<dbReference type="InParanoid" id="G5ALY8"/>
<proteinExistence type="predicted"/>
<evidence type="ECO:0000313" key="2">
    <source>
        <dbReference type="EMBL" id="EHA98048.1"/>
    </source>
</evidence>
<feature type="region of interest" description="Disordered" evidence="1">
    <location>
        <begin position="1"/>
        <end position="58"/>
    </location>
</feature>
<evidence type="ECO:0000313" key="3">
    <source>
        <dbReference type="Proteomes" id="UP000006813"/>
    </source>
</evidence>